<dbReference type="AlphaFoldDB" id="A0A1H7XN46"/>
<proteinExistence type="predicted"/>
<protein>
    <recommendedName>
        <fullName evidence="3">Outer membrane protein beta-barrel domain-containing protein</fullName>
    </recommendedName>
</protein>
<keyword evidence="2" id="KW-1185">Reference proteome</keyword>
<dbReference type="STRING" id="573321.SAMN04488505_104132"/>
<dbReference type="Proteomes" id="UP000198984">
    <property type="component" value="Unassembled WGS sequence"/>
</dbReference>
<name>A0A1H7XN46_9BACT</name>
<accession>A0A1H7XN46</accession>
<evidence type="ECO:0000313" key="2">
    <source>
        <dbReference type="Proteomes" id="UP000198984"/>
    </source>
</evidence>
<gene>
    <name evidence="1" type="ORF">SAMN04488505_104132</name>
</gene>
<organism evidence="1 2">
    <name type="scientific">Chitinophaga rupis</name>
    <dbReference type="NCBI Taxonomy" id="573321"/>
    <lineage>
        <taxon>Bacteria</taxon>
        <taxon>Pseudomonadati</taxon>
        <taxon>Bacteroidota</taxon>
        <taxon>Chitinophagia</taxon>
        <taxon>Chitinophagales</taxon>
        <taxon>Chitinophagaceae</taxon>
        <taxon>Chitinophaga</taxon>
    </lineage>
</organism>
<dbReference type="PROSITE" id="PS51257">
    <property type="entry name" value="PROKAR_LIPOPROTEIN"/>
    <property type="match status" value="1"/>
</dbReference>
<evidence type="ECO:0008006" key="3">
    <source>
        <dbReference type="Google" id="ProtNLM"/>
    </source>
</evidence>
<reference evidence="1 2" key="1">
    <citation type="submission" date="2016-10" db="EMBL/GenBank/DDBJ databases">
        <authorList>
            <person name="de Groot N.N."/>
        </authorList>
    </citation>
    <scope>NUCLEOTIDE SEQUENCE [LARGE SCALE GENOMIC DNA]</scope>
    <source>
        <strain evidence="1 2">DSM 21039</strain>
    </source>
</reference>
<dbReference type="EMBL" id="FOBB01000004">
    <property type="protein sequence ID" value="SEM35073.1"/>
    <property type="molecule type" value="Genomic_DNA"/>
</dbReference>
<sequence>MKAGITTHGSGDKKWYQLQVYQRFILFTLILTGCMYDLKAQSTASKGPQVGIRLGLPLGATARYFFTDADAVEGIAGIYNETFTVTGLYERHFDLSALTVQGFAWYVGGGAHMGIRKYEGSTKFIAGVDGILGLDYSFAAIPLNLGLDWKPAVHFSTPSDLASFAVSARYILNRK</sequence>
<evidence type="ECO:0000313" key="1">
    <source>
        <dbReference type="EMBL" id="SEM35073.1"/>
    </source>
</evidence>